<evidence type="ECO:0000313" key="4">
    <source>
        <dbReference type="Proteomes" id="UP000056453"/>
    </source>
</evidence>
<gene>
    <name evidence="3" type="ORF">WJ96_05040</name>
</gene>
<name>A0AAW3MY67_9BURK</name>
<keyword evidence="4" id="KW-1185">Reference proteome</keyword>
<sequence length="80" mass="8831">MAEQQLRNQENSNPRSALEGWRHHPKATRVLLGLMLLGLGAGILLPKAWEVVRMAGYTIGMFCAGMLAAREAAIWQRTDG</sequence>
<dbReference type="Proteomes" id="UP000056453">
    <property type="component" value="Unassembled WGS sequence"/>
</dbReference>
<reference evidence="3 4" key="1">
    <citation type="submission" date="2015-11" db="EMBL/GenBank/DDBJ databases">
        <title>Expanding the genomic diversity of Burkholderia species for the development of highly accurate diagnostics.</title>
        <authorList>
            <person name="Sahl J."/>
            <person name="Keim P."/>
            <person name="Wagner D."/>
        </authorList>
    </citation>
    <scope>NUCLEOTIDE SEQUENCE [LARGE SCALE GENOMIC DNA]</scope>
    <source>
        <strain evidence="3 4">MSMB1808WGS</strain>
    </source>
</reference>
<dbReference type="EMBL" id="LPBJ01000047">
    <property type="protein sequence ID" value="KVP97937.1"/>
    <property type="molecule type" value="Genomic_DNA"/>
</dbReference>
<organism evidence="3 4">
    <name type="scientific">Burkholderia ubonensis</name>
    <dbReference type="NCBI Taxonomy" id="101571"/>
    <lineage>
        <taxon>Bacteria</taxon>
        <taxon>Pseudomonadati</taxon>
        <taxon>Pseudomonadota</taxon>
        <taxon>Betaproteobacteria</taxon>
        <taxon>Burkholderiales</taxon>
        <taxon>Burkholderiaceae</taxon>
        <taxon>Burkholderia</taxon>
        <taxon>Burkholderia cepacia complex</taxon>
    </lineage>
</organism>
<keyword evidence="2" id="KW-0812">Transmembrane</keyword>
<accession>A0AAW3MY67</accession>
<keyword evidence="2" id="KW-1133">Transmembrane helix</keyword>
<dbReference type="AlphaFoldDB" id="A0AAW3MY67"/>
<dbReference type="RefSeq" id="WP_059924787.1">
    <property type="nucleotide sequence ID" value="NZ_LPBG01000047.1"/>
</dbReference>
<protein>
    <submittedName>
        <fullName evidence="3">Uncharacterized protein</fullName>
    </submittedName>
</protein>
<feature type="transmembrane region" description="Helical" evidence="2">
    <location>
        <begin position="30"/>
        <end position="49"/>
    </location>
</feature>
<evidence type="ECO:0000313" key="3">
    <source>
        <dbReference type="EMBL" id="KVP97937.1"/>
    </source>
</evidence>
<evidence type="ECO:0000256" key="2">
    <source>
        <dbReference type="SAM" id="Phobius"/>
    </source>
</evidence>
<keyword evidence="2" id="KW-0472">Membrane</keyword>
<feature type="compositionally biased region" description="Polar residues" evidence="1">
    <location>
        <begin position="1"/>
        <end position="15"/>
    </location>
</feature>
<feature type="region of interest" description="Disordered" evidence="1">
    <location>
        <begin position="1"/>
        <end position="21"/>
    </location>
</feature>
<proteinExistence type="predicted"/>
<comment type="caution">
    <text evidence="3">The sequence shown here is derived from an EMBL/GenBank/DDBJ whole genome shotgun (WGS) entry which is preliminary data.</text>
</comment>
<evidence type="ECO:0000256" key="1">
    <source>
        <dbReference type="SAM" id="MobiDB-lite"/>
    </source>
</evidence>